<dbReference type="Gene3D" id="3.90.550.10">
    <property type="entry name" value="Spore Coat Polysaccharide Biosynthesis Protein SpsA, Chain A"/>
    <property type="match status" value="1"/>
</dbReference>
<dbReference type="SUPFAM" id="SSF53448">
    <property type="entry name" value="Nucleotide-diphospho-sugar transferases"/>
    <property type="match status" value="1"/>
</dbReference>
<dbReference type="SUPFAM" id="SSF50370">
    <property type="entry name" value="Ricin B-like lectins"/>
    <property type="match status" value="1"/>
</dbReference>
<accession>A0A1S4EXX8</accession>
<dbReference type="InterPro" id="IPR001173">
    <property type="entry name" value="Glyco_trans_2-like"/>
</dbReference>
<dbReference type="PROSITE" id="PS51257">
    <property type="entry name" value="PROKAR_LIPOPROTEIN"/>
    <property type="match status" value="1"/>
</dbReference>
<dbReference type="Pfam" id="PF00535">
    <property type="entry name" value="Glycos_transf_2"/>
    <property type="match status" value="1"/>
</dbReference>
<evidence type="ECO:0000256" key="4">
    <source>
        <dbReference type="ARBA" id="ARBA00022734"/>
    </source>
</evidence>
<comment type="subcellular location">
    <subcellularLocation>
        <location evidence="1 10">Golgi apparatus membrane</location>
        <topology evidence="1 10">Single-pass type II membrane protein</topology>
    </subcellularLocation>
</comment>
<evidence type="ECO:0000313" key="13">
    <source>
        <dbReference type="EnsemblMetazoa" id="AAEL001146-PA"/>
    </source>
</evidence>
<keyword evidence="10" id="KW-0808">Transferase</keyword>
<keyword evidence="10" id="KW-0328">Glycosyltransferase</keyword>
<dbReference type="VEuPathDB" id="VectorBase:AAEL001146"/>
<dbReference type="GO" id="GO:0004653">
    <property type="term" value="F:polypeptide N-acetylgalactosaminyltransferase activity"/>
    <property type="evidence" value="ECO:0007669"/>
    <property type="project" value="TreeGrafter"/>
</dbReference>
<dbReference type="GO" id="GO:0000139">
    <property type="term" value="C:Golgi membrane"/>
    <property type="evidence" value="ECO:0007669"/>
    <property type="project" value="UniProtKB-SubCell"/>
</dbReference>
<protein>
    <recommendedName>
        <fullName evidence="10">Polypeptide N-acetylgalactosaminyltransferase</fullName>
        <ecNumber evidence="10">2.4.1.-</ecNumber>
    </recommendedName>
    <alternativeName>
        <fullName evidence="10">Protein-UDP acetylgalactosaminyltransferase</fullName>
    </alternativeName>
</protein>
<evidence type="ECO:0000256" key="10">
    <source>
        <dbReference type="RuleBase" id="RU361242"/>
    </source>
</evidence>
<evidence type="ECO:0000256" key="5">
    <source>
        <dbReference type="ARBA" id="ARBA00022968"/>
    </source>
</evidence>
<comment type="cofactor">
    <cofactor evidence="10">
        <name>Mn(2+)</name>
        <dbReference type="ChEBI" id="CHEBI:29035"/>
    </cofactor>
</comment>
<dbReference type="SMART" id="SM00458">
    <property type="entry name" value="RICIN"/>
    <property type="match status" value="1"/>
</dbReference>
<evidence type="ECO:0000313" key="14">
    <source>
        <dbReference type="Proteomes" id="UP000008820"/>
    </source>
</evidence>
<dbReference type="Gene3D" id="2.80.10.50">
    <property type="match status" value="1"/>
</dbReference>
<organism evidence="13 14">
    <name type="scientific">Aedes aegypti</name>
    <name type="common">Yellowfever mosquito</name>
    <name type="synonym">Culex aegypti</name>
    <dbReference type="NCBI Taxonomy" id="7159"/>
    <lineage>
        <taxon>Eukaryota</taxon>
        <taxon>Metazoa</taxon>
        <taxon>Ecdysozoa</taxon>
        <taxon>Arthropoda</taxon>
        <taxon>Hexapoda</taxon>
        <taxon>Insecta</taxon>
        <taxon>Pterygota</taxon>
        <taxon>Neoptera</taxon>
        <taxon>Endopterygota</taxon>
        <taxon>Diptera</taxon>
        <taxon>Nematocera</taxon>
        <taxon>Culicoidea</taxon>
        <taxon>Culicidae</taxon>
        <taxon>Culicinae</taxon>
        <taxon>Aedini</taxon>
        <taxon>Aedes</taxon>
        <taxon>Stegomyia</taxon>
    </lineage>
</organism>
<sequence length="583" mass="66486">MVSMRSLKPQSALICVGLLSLIILLSCYHRSMNARIATLQLQLKEREPQPAHHISVDKASHAVTVSSQQNATEQPVKEELPAPPGDMGAPVFIPDDAPLGVREVMERQFKTFALNEYASALISAHRRLPDYRDPWCKVKGRIMEHLPETTVVIVFFNEPWSVLVRTVYSVLDRSPPELVKEVLLVDDYSFMPHTKTQLQEYFAKEPKVRILRSPQRLGLIKARLMGARNATTEILTFLDAHCECTTGWLEPQLDRVARNPTTVAIPTIDWVDEHNLAFIANRSHIYYGACDWGLQFGWRGRWDRKVKPENKLEPFPTPIMAGGLFSINKTFFAHIGWYDEGLGIYGGENVELSLKAWMCGGRLETIPCSRVGHIQKAGHPYLDGVKTDWVRVGSVRVAEVWMDQYAQVVYDMFGGPEFRGNFGDVSDRKKLRESLNCKSFKWYLENAFPELEDPVSYGVGHGKFTNLGVGKNFCPRYRKAGYTFRMEPCTDDDYQHWVHNMLGEISTSNVCLDYDGITLYMFECHKGQGNQKWRYSKSTKQFTNVKNKVCLDVGPAPEMKLVAEKCNATKESQKWEFPFLNLD</sequence>
<dbReference type="PANTHER" id="PTHR11675:SF131">
    <property type="entry name" value="POLYPEPTIDE N-ACETYLGALACTOSAMINYLTRANSFERASE 9-RELATED"/>
    <property type="match status" value="1"/>
</dbReference>
<gene>
    <name evidence="13" type="primary">5568578</name>
</gene>
<keyword evidence="7 10" id="KW-0333">Golgi apparatus</keyword>
<dbReference type="Proteomes" id="UP000008820">
    <property type="component" value="Chromosome 3"/>
</dbReference>
<keyword evidence="14" id="KW-1185">Reference proteome</keyword>
<dbReference type="InParanoid" id="A0A1S4EXX8"/>
<evidence type="ECO:0000256" key="11">
    <source>
        <dbReference type="SAM" id="MobiDB-lite"/>
    </source>
</evidence>
<keyword evidence="8" id="KW-0472">Membrane</keyword>
<dbReference type="PROSITE" id="PS50231">
    <property type="entry name" value="RICIN_B_LECTIN"/>
    <property type="match status" value="1"/>
</dbReference>
<dbReference type="InterPro" id="IPR000772">
    <property type="entry name" value="Ricin_B_lectin"/>
</dbReference>
<keyword evidence="4 10" id="KW-0430">Lectin</keyword>
<keyword evidence="5" id="KW-0735">Signal-anchor</keyword>
<evidence type="ECO:0000256" key="8">
    <source>
        <dbReference type="ARBA" id="ARBA00023136"/>
    </source>
</evidence>
<dbReference type="InterPro" id="IPR045885">
    <property type="entry name" value="GalNAc-T"/>
</dbReference>
<evidence type="ECO:0000256" key="9">
    <source>
        <dbReference type="ARBA" id="ARBA00023157"/>
    </source>
</evidence>
<dbReference type="PANTHER" id="PTHR11675">
    <property type="entry name" value="N-ACETYLGALACTOSAMINYLTRANSFERASE"/>
    <property type="match status" value="1"/>
</dbReference>
<feature type="region of interest" description="Disordered" evidence="11">
    <location>
        <begin position="63"/>
        <end position="82"/>
    </location>
</feature>
<dbReference type="GO" id="GO:0030246">
    <property type="term" value="F:carbohydrate binding"/>
    <property type="evidence" value="ECO:0007669"/>
    <property type="project" value="UniProtKB-KW"/>
</dbReference>
<evidence type="ECO:0000259" key="12">
    <source>
        <dbReference type="SMART" id="SM00458"/>
    </source>
</evidence>
<dbReference type="Pfam" id="PF00652">
    <property type="entry name" value="Ricin_B_lectin"/>
    <property type="match status" value="1"/>
</dbReference>
<dbReference type="InterPro" id="IPR035992">
    <property type="entry name" value="Ricin_B-like_lectins"/>
</dbReference>
<evidence type="ECO:0000256" key="3">
    <source>
        <dbReference type="ARBA" id="ARBA00022692"/>
    </source>
</evidence>
<dbReference type="GO" id="GO:0006493">
    <property type="term" value="P:protein O-linked glycosylation"/>
    <property type="evidence" value="ECO:0007669"/>
    <property type="project" value="TreeGrafter"/>
</dbReference>
<proteinExistence type="inferred from homology"/>
<feature type="compositionally biased region" description="Polar residues" evidence="11">
    <location>
        <begin position="63"/>
        <end position="73"/>
    </location>
</feature>
<comment type="similarity">
    <text evidence="2 10">Belongs to the glycosyltransferase 2 family. GalNAc-T subfamily.</text>
</comment>
<keyword evidence="6" id="KW-1133">Transmembrane helix</keyword>
<keyword evidence="9 10" id="KW-1015">Disulfide bond</keyword>
<feature type="domain" description="Ricin B lectin" evidence="12">
    <location>
        <begin position="461"/>
        <end position="578"/>
    </location>
</feature>
<evidence type="ECO:0000256" key="6">
    <source>
        <dbReference type="ARBA" id="ARBA00022989"/>
    </source>
</evidence>
<dbReference type="AlphaFoldDB" id="A0A1S4EXX8"/>
<keyword evidence="3" id="KW-0812">Transmembrane</keyword>
<dbReference type="EC" id="2.4.1.-" evidence="10"/>
<reference evidence="13 14" key="1">
    <citation type="submission" date="2017-06" db="EMBL/GenBank/DDBJ databases">
        <title>Aedes aegypti genome working group (AGWG) sequencing and assembly.</title>
        <authorList>
            <consortium name="Aedes aegypti Genome Working Group (AGWG)"/>
            <person name="Matthews B.J."/>
        </authorList>
    </citation>
    <scope>NUCLEOTIDE SEQUENCE [LARGE SCALE GENOMIC DNA]</scope>
    <source>
        <strain evidence="13 14">LVP_AGWG</strain>
    </source>
</reference>
<evidence type="ECO:0000256" key="1">
    <source>
        <dbReference type="ARBA" id="ARBA00004323"/>
    </source>
</evidence>
<evidence type="ECO:0000256" key="7">
    <source>
        <dbReference type="ARBA" id="ARBA00023034"/>
    </source>
</evidence>
<evidence type="ECO:0000256" key="2">
    <source>
        <dbReference type="ARBA" id="ARBA00005680"/>
    </source>
</evidence>
<reference evidence="13" key="2">
    <citation type="submission" date="2020-05" db="UniProtKB">
        <authorList>
            <consortium name="EnsemblMetazoa"/>
        </authorList>
    </citation>
    <scope>IDENTIFICATION</scope>
    <source>
        <strain evidence="13">LVP_AGWG</strain>
    </source>
</reference>
<keyword evidence="10" id="KW-0464">Manganese</keyword>
<comment type="pathway">
    <text evidence="10">Protein modification; protein glycosylation.</text>
</comment>
<dbReference type="OrthoDB" id="7730033at2759"/>
<dbReference type="CDD" id="cd02510">
    <property type="entry name" value="pp-GalNAc-T"/>
    <property type="match status" value="1"/>
</dbReference>
<dbReference type="UniPathway" id="UPA00378"/>
<dbReference type="InterPro" id="IPR029044">
    <property type="entry name" value="Nucleotide-diphossugar_trans"/>
</dbReference>
<name>A0A1S4EXX8_AEDAE</name>
<dbReference type="EnsemblMetazoa" id="AAEL001146-RA">
    <property type="protein sequence ID" value="AAEL001146-PA"/>
    <property type="gene ID" value="AAEL001146"/>
</dbReference>